<dbReference type="CDD" id="cd04301">
    <property type="entry name" value="NAT_SF"/>
    <property type="match status" value="1"/>
</dbReference>
<evidence type="ECO:0000313" key="4">
    <source>
        <dbReference type="EMBL" id="OYD07267.1"/>
    </source>
</evidence>
<keyword evidence="5" id="KW-1185">Reference proteome</keyword>
<sequence>MIIRDAHITDLRVMRRIYNHVVVTSAATFDLEPQTEAQRREWFSQFNERFPLIVAEERGEVVGYCGLTPYRSKPAYTRTAELTIYVDENAQGKGVGRSLMEEILRRARRLDYHVIVAGITGENDGSVRFHQAFGFRLVGCFREVGWKFGRWQDVCFYQLILNERSPDGSDGAYFHPGEGD</sequence>
<evidence type="ECO:0000256" key="2">
    <source>
        <dbReference type="ARBA" id="ARBA00023315"/>
    </source>
</evidence>
<evidence type="ECO:0000259" key="3">
    <source>
        <dbReference type="PROSITE" id="PS51186"/>
    </source>
</evidence>
<dbReference type="AlphaFoldDB" id="A0A235B5U0"/>
<evidence type="ECO:0000313" key="5">
    <source>
        <dbReference type="Proteomes" id="UP000215459"/>
    </source>
</evidence>
<keyword evidence="2" id="KW-0012">Acyltransferase</keyword>
<dbReference type="EMBL" id="NOWF01000007">
    <property type="protein sequence ID" value="OYD07267.1"/>
    <property type="molecule type" value="Genomic_DNA"/>
</dbReference>
<dbReference type="GO" id="GO:0016747">
    <property type="term" value="F:acyltransferase activity, transferring groups other than amino-acyl groups"/>
    <property type="evidence" value="ECO:0007669"/>
    <property type="project" value="InterPro"/>
</dbReference>
<evidence type="ECO:0000256" key="1">
    <source>
        <dbReference type="ARBA" id="ARBA00022679"/>
    </source>
</evidence>
<accession>A0A235B5U0</accession>
<dbReference type="InterPro" id="IPR016181">
    <property type="entry name" value="Acyl_CoA_acyltransferase"/>
</dbReference>
<organism evidence="4 5">
    <name type="scientific">Paludifilum halophilum</name>
    <dbReference type="NCBI Taxonomy" id="1642702"/>
    <lineage>
        <taxon>Bacteria</taxon>
        <taxon>Bacillati</taxon>
        <taxon>Bacillota</taxon>
        <taxon>Bacilli</taxon>
        <taxon>Bacillales</taxon>
        <taxon>Thermoactinomycetaceae</taxon>
        <taxon>Paludifilum</taxon>
    </lineage>
</organism>
<keyword evidence="1 4" id="KW-0808">Transferase</keyword>
<gene>
    <name evidence="4" type="ORF">CHM34_12865</name>
</gene>
<dbReference type="PANTHER" id="PTHR43072">
    <property type="entry name" value="N-ACETYLTRANSFERASE"/>
    <property type="match status" value="1"/>
</dbReference>
<dbReference type="PROSITE" id="PS51186">
    <property type="entry name" value="GNAT"/>
    <property type="match status" value="1"/>
</dbReference>
<dbReference type="Gene3D" id="3.40.630.30">
    <property type="match status" value="1"/>
</dbReference>
<name>A0A235B5U0_9BACL</name>
<feature type="domain" description="N-acetyltransferase" evidence="3">
    <location>
        <begin position="1"/>
        <end position="162"/>
    </location>
</feature>
<dbReference type="OrthoDB" id="9798006at2"/>
<dbReference type="SUPFAM" id="SSF55729">
    <property type="entry name" value="Acyl-CoA N-acyltransferases (Nat)"/>
    <property type="match status" value="1"/>
</dbReference>
<reference evidence="4 5" key="1">
    <citation type="submission" date="2017-07" db="EMBL/GenBank/DDBJ databases">
        <title>The genome sequence of Paludifilum halophilum highlights mechanisms for microbial adaptation to high salt environemnts.</title>
        <authorList>
            <person name="Belbahri L."/>
        </authorList>
    </citation>
    <scope>NUCLEOTIDE SEQUENCE [LARGE SCALE GENOMIC DNA]</scope>
    <source>
        <strain evidence="4 5">DSM 102817</strain>
    </source>
</reference>
<dbReference type="Proteomes" id="UP000215459">
    <property type="component" value="Unassembled WGS sequence"/>
</dbReference>
<dbReference type="InterPro" id="IPR000182">
    <property type="entry name" value="GNAT_dom"/>
</dbReference>
<comment type="caution">
    <text evidence="4">The sequence shown here is derived from an EMBL/GenBank/DDBJ whole genome shotgun (WGS) entry which is preliminary data.</text>
</comment>
<dbReference type="Pfam" id="PF00583">
    <property type="entry name" value="Acetyltransf_1"/>
    <property type="match status" value="1"/>
</dbReference>
<dbReference type="PANTHER" id="PTHR43072:SF23">
    <property type="entry name" value="UPF0039 PROTEIN C11D3.02C"/>
    <property type="match status" value="1"/>
</dbReference>
<protein>
    <submittedName>
        <fullName evidence="4">GNAT family N-acetyltransferase</fullName>
    </submittedName>
</protein>
<dbReference type="RefSeq" id="WP_094265010.1">
    <property type="nucleotide sequence ID" value="NZ_NOWF01000007.1"/>
</dbReference>
<proteinExistence type="predicted"/>